<comment type="caution">
    <text evidence="10">The sequence shown here is derived from an EMBL/GenBank/DDBJ whole genome shotgun (WGS) entry which is preliminary data.</text>
</comment>
<gene>
    <name evidence="10" type="ORF">L3X38_022336</name>
</gene>
<evidence type="ECO:0000256" key="3">
    <source>
        <dbReference type="ARBA" id="ARBA00022801"/>
    </source>
</evidence>
<feature type="domain" description="GB1/RHD3-type G" evidence="9">
    <location>
        <begin position="60"/>
        <end position="328"/>
    </location>
</feature>
<dbReference type="Gene3D" id="1.20.1180.10">
    <property type="entry name" value="Udp N-acetylglucosamine O-acyltransferase, C-terminal domain"/>
    <property type="match status" value="5"/>
</dbReference>
<evidence type="ECO:0000256" key="6">
    <source>
        <dbReference type="ARBA" id="ARBA00023134"/>
    </source>
</evidence>
<comment type="similarity">
    <text evidence="8">Belongs to the TRAFAC class dynamin-like GTPase superfamily. GB1/RHD3 GTPase family.</text>
</comment>
<dbReference type="Pfam" id="PF05879">
    <property type="entry name" value="RHD3_GTPase"/>
    <property type="match status" value="2"/>
</dbReference>
<keyword evidence="4" id="KW-0256">Endoplasmic reticulum</keyword>
<organism evidence="10 11">
    <name type="scientific">Prunus dulcis</name>
    <name type="common">Almond</name>
    <name type="synonym">Amygdalus dulcis</name>
    <dbReference type="NCBI Taxonomy" id="3755"/>
    <lineage>
        <taxon>Eukaryota</taxon>
        <taxon>Viridiplantae</taxon>
        <taxon>Streptophyta</taxon>
        <taxon>Embryophyta</taxon>
        <taxon>Tracheophyta</taxon>
        <taxon>Spermatophyta</taxon>
        <taxon>Magnoliopsida</taxon>
        <taxon>eudicotyledons</taxon>
        <taxon>Gunneridae</taxon>
        <taxon>Pentapetalae</taxon>
        <taxon>rosids</taxon>
        <taxon>fabids</taxon>
        <taxon>Rosales</taxon>
        <taxon>Rosaceae</taxon>
        <taxon>Amygdaloideae</taxon>
        <taxon>Amygdaleae</taxon>
        <taxon>Prunus</taxon>
    </lineage>
</organism>
<dbReference type="Proteomes" id="UP001054821">
    <property type="component" value="Chromosome 4"/>
</dbReference>
<evidence type="ECO:0000256" key="7">
    <source>
        <dbReference type="ARBA" id="ARBA00023136"/>
    </source>
</evidence>
<dbReference type="GO" id="GO:0016320">
    <property type="term" value="P:endoplasmic reticulum membrane fusion"/>
    <property type="evidence" value="ECO:0007669"/>
    <property type="project" value="TreeGrafter"/>
</dbReference>
<dbReference type="InterPro" id="IPR046758">
    <property type="entry name" value="Sey1/RHD3-like_3HB"/>
</dbReference>
<sequence length="2314" mass="258738">MSGIPQDSFRVLKNSGVGDFESIVLMEEDCCATQLIYGDGKFNADGLDRFVKEVKLAECGVSYGVVAIVGPQSSGKSALQNHLFTTKFKEMNANSGRNQTTKGIWIAKCVGIEPCTIAMDLEGTDGRERGQDDTFKKQSTLFALAVSDIVLINIPHGFCFWELTKQLPRVVTHPGIAPASNSLNFGVLTTPKPVSSQKASRYEDARSLDGQDKPFLETFFQVVMSFGIPRKTTLLFVIHDNSKTPFQHWHPGSRKFILNVLFGKALEEIWNGVPKPQAHKSTRFSDLFSEEVVVMSSYEEKEKFKEEVAQLRLRLSHSISPGGFAGDRRGLVAASGFSFSAQQIWKVIKENKDLDLPAHKVMVATVRCEEIANQIFNQLICDKGWLALQEDVQTGPVQGFGKRLSSILGTYLSKYDIEAIYFDGGARNSKRQLLESKALDFVYLAYTTMLGHVCSKALEDFKVRLEQSLNKGRGFATYVRICTHSSMLEFDKGCADAAVIQANWDASRVREKLQRDIDAHASSVRSAKLSELNVNYEQQLSASLTGPVKTLLETGGKDTWASIRKLLNSETEVAISEFSTVVADFELDEATIAKMLQHLRDYSRNVVEKKAREEATKIMIHMKDRFSTIFNYDSDSTLRVWTGKEDITSITKDARSASLKLLSVMAAIRLDEKPDHIEKVLFSSLMDGTVTVSSSQDREIGASVDPLASSNWEEVSSKNTLITPVQCQSLWRKFIAETENSVTQAISAHVMAATARCEEIANQKFSQLILDEDWLALEEAVQIGPVQGFGKRLSSILSTYLSKYDTEATIYFDKGARNSKRQLLESKVLDFVYLAYTTMLGHVRSKALEDFKVRLEQSLNKGRGFATYVRICTHSSMLEFDKGCADAAVIQANWDASRVREKLQRDIDAHASSVRSAKLSELNVNYEQQLSASLTGPVKTLLETGGKDTWASIRKLLNRETEVAISEFSTVVADFELDEATIAKMLQHLRDYSRNVVEKKAREEATKIMIHMKDRFSTIFNYDSDSTLRVWTGKEDITSITKDARSASLKLLSVMAAIRLEEKPDHIEKVLFSSLMDGTVTVSSSQDREIGASVDPLASSNWEEVSSKNTLITPVQCQSLWRKFIAETENSVTQAISAHVMAATARCEEIANQKFSQLILDEDWLALEEAVQIGPVQGFGKRLSSILSTYLSKYDTEATIYFDKGARNSKRQLLESKVLDFVYLAYTTMLGHVRSKALEDFKVRLEQSLNKGRGFATYVRICTHSSMLEFDKGCADAAVIQANWDASRVREKLQRDIDAHASSVRSAKLSELNVNYEQQLSASLTGPVKTLLETGGKDTWASIRKLLNRETEVAISEFSTVVADFELDEATIAKMLQHLRDYSRNVVEKKAREEATKIMIHMKDRFSTIFNYDSDSTLRVWTGKEDITSITKDARSASLKLLSVMAAIRLDEKPDHIEKVLFSSLMDGTVTVSSSQDREIGASVDPLASSNWEEVSSKNTLITPVQCQSLWRKFIAETENSVTQAISAHVMAATARCEEIANQKFSQLILDEDWLALEEAVQIGPVQGFGKRLSSILSTYLSKYDTEATIYFDKGARNSKRQLLESKVLDFVYLAYTTMLGHVRSKALEDFKVRLEQSLNKGRGFATYVRICTHSSMLEFDKGCADAAVIQANWDASRVREKLQRDIDAHASSVRSAKLSELNVNYEQQLSASLTGPVKTLLETGGKDTWASIRKLLNRETEVAISEFSTVVADFELDEATIAKMLQHLRDYSRNVVEKKAREEATKIMIHMKDRFSTIFNYDSDSTLRVWTGKEDITSITKDARSASLKLLSVMAAIRLDEKPDHIEKVLFSSLMDGTVTVSSSQDREIGASVDPLASSNWEEVSSKNTLITPVQCQSLWRQFIAETENSVTQAISAHVMAATARCEEIANQKFSQLILDEDWLALEEAVQIGPVQGFGKRLSSILSTYLSKYDTEATIYFDKGARNSKRQLLESKVLDFVYLAYTTMLGHVRSKALEDFKVRLEQSLNKGRGFATYVRICTHSSMLEFDKGCADAAVIQANWDASRVREKLQRDIDAHASSVRSAKLSELNVNYEQQLSASLTGPVKTLLETGGKDTWASIRKLLNRETEVAISEFSTVVADFELDEATIAKMLQHLRDYSRNVVEKKAREEATKIMIHMKDRFSTIFNYDSDSTLRVWTGKEDITSITKDARSASLKLLSVMAAIRLDEKPDHIEKVLFSSLMDGTVTVSSSQDREIGASVDPLASSNWEEVSSKNTLITPVQCQSLWRKFIAETENSVTQAISAHIGFGW</sequence>
<keyword evidence="3" id="KW-0378">Hydrolase</keyword>
<dbReference type="InterPro" id="IPR008803">
    <property type="entry name" value="RHD3/Sey1"/>
</dbReference>
<accession>A0AAD4VYJ4</accession>
<evidence type="ECO:0000256" key="8">
    <source>
        <dbReference type="PROSITE-ProRule" id="PRU01052"/>
    </source>
</evidence>
<protein>
    <recommendedName>
        <fullName evidence="9">GB1/RHD3-type G domain-containing protein</fullName>
    </recommendedName>
</protein>
<dbReference type="PROSITE" id="PS51715">
    <property type="entry name" value="G_GB1_RHD3"/>
    <property type="match status" value="1"/>
</dbReference>
<keyword evidence="2" id="KW-0547">Nucleotide-binding</keyword>
<dbReference type="SUPFAM" id="SSF52540">
    <property type="entry name" value="P-loop containing nucleoside triphosphate hydrolases"/>
    <property type="match status" value="1"/>
</dbReference>
<dbReference type="InterPro" id="IPR037157">
    <property type="entry name" value="Acetyltransf_C_sf"/>
</dbReference>
<dbReference type="EMBL" id="JAJFAZ020000004">
    <property type="protein sequence ID" value="KAI5332207.1"/>
    <property type="molecule type" value="Genomic_DNA"/>
</dbReference>
<dbReference type="PANTHER" id="PTHR45923">
    <property type="entry name" value="PROTEIN SEY1"/>
    <property type="match status" value="1"/>
</dbReference>
<keyword evidence="6" id="KW-0342">GTP-binding</keyword>
<evidence type="ECO:0000259" key="9">
    <source>
        <dbReference type="PROSITE" id="PS51715"/>
    </source>
</evidence>
<evidence type="ECO:0000313" key="10">
    <source>
        <dbReference type="EMBL" id="KAI5332207.1"/>
    </source>
</evidence>
<evidence type="ECO:0000256" key="5">
    <source>
        <dbReference type="ARBA" id="ARBA00022989"/>
    </source>
</evidence>
<reference evidence="10 11" key="1">
    <citation type="journal article" date="2022" name="G3 (Bethesda)">
        <title>Whole-genome sequence and methylome profiling of the almond [Prunus dulcis (Mill.) D.A. Webb] cultivar 'Nonpareil'.</title>
        <authorList>
            <person name="D'Amico-Willman K.M."/>
            <person name="Ouma W.Z."/>
            <person name="Meulia T."/>
            <person name="Sideli G.M."/>
            <person name="Gradziel T.M."/>
            <person name="Fresnedo-Ramirez J."/>
        </authorList>
    </citation>
    <scope>NUCLEOTIDE SEQUENCE [LARGE SCALE GENOMIC DNA]</scope>
    <source>
        <strain evidence="10">Clone GOH B32 T37-40</strain>
    </source>
</reference>
<proteinExistence type="inferred from homology"/>
<dbReference type="GO" id="GO:0005525">
    <property type="term" value="F:GTP binding"/>
    <property type="evidence" value="ECO:0007669"/>
    <property type="project" value="UniProtKB-KW"/>
</dbReference>
<keyword evidence="1" id="KW-0812">Transmembrane</keyword>
<evidence type="ECO:0000313" key="11">
    <source>
        <dbReference type="Proteomes" id="UP001054821"/>
    </source>
</evidence>
<dbReference type="PANTHER" id="PTHR45923:SF20">
    <property type="entry name" value="PROTEIN ROOT HAIR DEFECTIVE 3 HOMOLOG 2"/>
    <property type="match status" value="1"/>
</dbReference>
<keyword evidence="7" id="KW-0472">Membrane</keyword>
<dbReference type="InterPro" id="IPR030386">
    <property type="entry name" value="G_GB1_RHD3_dom"/>
</dbReference>
<evidence type="ECO:0000256" key="1">
    <source>
        <dbReference type="ARBA" id="ARBA00022692"/>
    </source>
</evidence>
<dbReference type="Gene3D" id="3.40.50.300">
    <property type="entry name" value="P-loop containing nucleotide triphosphate hydrolases"/>
    <property type="match status" value="1"/>
</dbReference>
<evidence type="ECO:0000256" key="4">
    <source>
        <dbReference type="ARBA" id="ARBA00022824"/>
    </source>
</evidence>
<dbReference type="GO" id="GO:0005783">
    <property type="term" value="C:endoplasmic reticulum"/>
    <property type="evidence" value="ECO:0007669"/>
    <property type="project" value="TreeGrafter"/>
</dbReference>
<name>A0AAD4VYJ4_PRUDU</name>
<dbReference type="InterPro" id="IPR027417">
    <property type="entry name" value="P-loop_NTPase"/>
</dbReference>
<keyword evidence="11" id="KW-1185">Reference proteome</keyword>
<dbReference type="Pfam" id="PF20428">
    <property type="entry name" value="Sey1_3HB"/>
    <property type="match status" value="5"/>
</dbReference>
<keyword evidence="5" id="KW-1133">Transmembrane helix</keyword>
<evidence type="ECO:0000256" key="2">
    <source>
        <dbReference type="ARBA" id="ARBA00022741"/>
    </source>
</evidence>
<dbReference type="GO" id="GO:0003924">
    <property type="term" value="F:GTPase activity"/>
    <property type="evidence" value="ECO:0007669"/>
    <property type="project" value="TreeGrafter"/>
</dbReference>